<evidence type="ECO:0000259" key="5">
    <source>
        <dbReference type="PROSITE" id="PS00028"/>
    </source>
</evidence>
<evidence type="ECO:0000256" key="3">
    <source>
        <dbReference type="ARBA" id="ARBA00022833"/>
    </source>
</evidence>
<sequence length="522" mass="56415">MNLAVEYSRFSSIPNSQTESSPSSAAGSSRQPQQQQQQQQQQGKSSDGRFNCTVCKKSFGSEATWHSHQISAKHIAATKDAEKKSKGGSKKSGGGKGQGNNSNSNNLRNNKNATKGQADEEDPPEVTEALMSFRKVEKIVGENPNMAASVLWKIAKALWSFRQCQETAKVLALLIRVLSELQVGSSGSGLETGPTPPGTLTSTQISMTLYLSRLSMARLIVFQSLSLASQYYLDAIQGRWQIDPNDFQTMCEMVHTSSTTQLLEHCKQFLSSHTKTEKLMVAPVSGSATPTGAVAGSTAPVKKPSDPNLKLITILLESSSMLSQSTSGTISTKTKEGRALAETSLALLAMAFALTTASEDPQLISTPDILRKMALIYNKGLGSTYATAACLILAGEIILMPKNAVVNEKQEQGDRVVWDLFQALLLAMESGDFVRMQRAIHLLGSCDTSPLLDVQTIVEIAKAVISQDNDFLRNNAAYALEHLLLLVQETDVESVGAMILLCRHNTTAASQAMLHRVQHLVL</sequence>
<dbReference type="PROSITE" id="PS00028">
    <property type="entry name" value="ZINC_FINGER_C2H2_1"/>
    <property type="match status" value="1"/>
</dbReference>
<evidence type="ECO:0000313" key="7">
    <source>
        <dbReference type="Proteomes" id="UP000726737"/>
    </source>
</evidence>
<feature type="compositionally biased region" description="Low complexity" evidence="4">
    <location>
        <begin position="11"/>
        <end position="45"/>
    </location>
</feature>
<evidence type="ECO:0000256" key="2">
    <source>
        <dbReference type="ARBA" id="ARBA00022771"/>
    </source>
</evidence>
<dbReference type="InterPro" id="IPR013087">
    <property type="entry name" value="Znf_C2H2_type"/>
</dbReference>
<dbReference type="Proteomes" id="UP000726737">
    <property type="component" value="Unassembled WGS sequence"/>
</dbReference>
<dbReference type="AlphaFoldDB" id="A0A9P6QI67"/>
<organism evidence="6 7">
    <name type="scientific">Mortierella polycephala</name>
    <dbReference type="NCBI Taxonomy" id="41804"/>
    <lineage>
        <taxon>Eukaryota</taxon>
        <taxon>Fungi</taxon>
        <taxon>Fungi incertae sedis</taxon>
        <taxon>Mucoromycota</taxon>
        <taxon>Mortierellomycotina</taxon>
        <taxon>Mortierellomycetes</taxon>
        <taxon>Mortierellales</taxon>
        <taxon>Mortierellaceae</taxon>
        <taxon>Mortierella</taxon>
    </lineage>
</organism>
<evidence type="ECO:0000256" key="1">
    <source>
        <dbReference type="ARBA" id="ARBA00022723"/>
    </source>
</evidence>
<protein>
    <recommendedName>
        <fullName evidence="5">C2H2-type domain-containing protein</fullName>
    </recommendedName>
</protein>
<feature type="domain" description="C2H2-type" evidence="5">
    <location>
        <begin position="52"/>
        <end position="74"/>
    </location>
</feature>
<feature type="compositionally biased region" description="Low complexity" evidence="4">
    <location>
        <begin position="99"/>
        <end position="116"/>
    </location>
</feature>
<dbReference type="EMBL" id="JAAAJA010000007">
    <property type="protein sequence ID" value="KAG0267170.1"/>
    <property type="molecule type" value="Genomic_DNA"/>
</dbReference>
<keyword evidence="3" id="KW-0862">Zinc</keyword>
<comment type="caution">
    <text evidence="6">The sequence shown here is derived from an EMBL/GenBank/DDBJ whole genome shotgun (WGS) entry which is preliminary data.</text>
</comment>
<proteinExistence type="predicted"/>
<feature type="region of interest" description="Disordered" evidence="4">
    <location>
        <begin position="1"/>
        <end position="50"/>
    </location>
</feature>
<dbReference type="SUPFAM" id="SSF57667">
    <property type="entry name" value="beta-beta-alpha zinc fingers"/>
    <property type="match status" value="1"/>
</dbReference>
<dbReference type="Gene3D" id="3.30.160.60">
    <property type="entry name" value="Classic Zinc Finger"/>
    <property type="match status" value="1"/>
</dbReference>
<reference evidence="6" key="1">
    <citation type="journal article" date="2020" name="Fungal Divers.">
        <title>Resolving the Mortierellaceae phylogeny through synthesis of multi-gene phylogenetics and phylogenomics.</title>
        <authorList>
            <person name="Vandepol N."/>
            <person name="Liber J."/>
            <person name="Desiro A."/>
            <person name="Na H."/>
            <person name="Kennedy M."/>
            <person name="Barry K."/>
            <person name="Grigoriev I.V."/>
            <person name="Miller A.N."/>
            <person name="O'Donnell K."/>
            <person name="Stajich J.E."/>
            <person name="Bonito G."/>
        </authorList>
    </citation>
    <scope>NUCLEOTIDE SEQUENCE</scope>
    <source>
        <strain evidence="6">KOD948</strain>
    </source>
</reference>
<keyword evidence="1" id="KW-0479">Metal-binding</keyword>
<keyword evidence="2" id="KW-0863">Zinc-finger</keyword>
<dbReference type="GO" id="GO:0008270">
    <property type="term" value="F:zinc ion binding"/>
    <property type="evidence" value="ECO:0007669"/>
    <property type="project" value="UniProtKB-KW"/>
</dbReference>
<accession>A0A9P6QI67</accession>
<dbReference type="InterPro" id="IPR036236">
    <property type="entry name" value="Znf_C2H2_sf"/>
</dbReference>
<dbReference type="Pfam" id="PF12171">
    <property type="entry name" value="zf-C2H2_jaz"/>
    <property type="match status" value="1"/>
</dbReference>
<dbReference type="OrthoDB" id="2108430at2759"/>
<feature type="region of interest" description="Disordered" evidence="4">
    <location>
        <begin position="75"/>
        <end position="124"/>
    </location>
</feature>
<evidence type="ECO:0000313" key="6">
    <source>
        <dbReference type="EMBL" id="KAG0267170.1"/>
    </source>
</evidence>
<name>A0A9P6QI67_9FUNG</name>
<gene>
    <name evidence="6" type="ORF">BG011_008463</name>
</gene>
<dbReference type="InterPro" id="IPR022755">
    <property type="entry name" value="Znf_C2H2_jaz"/>
</dbReference>
<keyword evidence="7" id="KW-1185">Reference proteome</keyword>
<evidence type="ECO:0000256" key="4">
    <source>
        <dbReference type="SAM" id="MobiDB-lite"/>
    </source>
</evidence>